<evidence type="ECO:0000259" key="6">
    <source>
        <dbReference type="Pfam" id="PF01699"/>
    </source>
</evidence>
<dbReference type="InterPro" id="IPR044880">
    <property type="entry name" value="NCX_ion-bd_dom_sf"/>
</dbReference>
<sequence length="331" mass="35751">MDLILHIAMFLIASVVIIVSALGLVKTADVIATQTGWGRVWVGSLLLGGATSLPELVTVSSAVHFLQPLEGANLAMGTVFGANMMNVSKLTLIIALLGGRDFFQLLSNDQRILAAIALALTIATFFLSIIGMDFRWLFLSPATLIILFLYFISQRCLMRWSSNLNTAHETKPDRSLRWAWLVFLLSAIAVFVAAPFLAISASNIADRTGFGESFIGVLGVALVTSLPELASTITAIKIKSPDLAVATIYGTNAFNIAILGVSDMFYPSGSIFSHIDTGSLLACIFAIILGTLGTMQIMLKRPIKHFSLFEPSTFTICSIWVIGILLIFNTR</sequence>
<feature type="transmembrane region" description="Helical" evidence="5">
    <location>
        <begin position="37"/>
        <end position="54"/>
    </location>
</feature>
<gene>
    <name evidence="7" type="ORF">METZ01_LOCUS209018</name>
</gene>
<dbReference type="InterPro" id="IPR004837">
    <property type="entry name" value="NaCa_Exmemb"/>
</dbReference>
<evidence type="ECO:0000256" key="2">
    <source>
        <dbReference type="ARBA" id="ARBA00022692"/>
    </source>
</evidence>
<evidence type="ECO:0000256" key="5">
    <source>
        <dbReference type="SAM" id="Phobius"/>
    </source>
</evidence>
<evidence type="ECO:0000313" key="7">
    <source>
        <dbReference type="EMBL" id="SVB56164.1"/>
    </source>
</evidence>
<feature type="transmembrane region" description="Helical" evidence="5">
    <location>
        <begin position="178"/>
        <end position="201"/>
    </location>
</feature>
<feature type="transmembrane region" description="Helical" evidence="5">
    <location>
        <begin position="213"/>
        <end position="236"/>
    </location>
</feature>
<feature type="transmembrane region" description="Helical" evidence="5">
    <location>
        <begin position="306"/>
        <end position="328"/>
    </location>
</feature>
<dbReference type="GO" id="GO:0016020">
    <property type="term" value="C:membrane"/>
    <property type="evidence" value="ECO:0007669"/>
    <property type="project" value="UniProtKB-SubCell"/>
</dbReference>
<keyword evidence="4 5" id="KW-0472">Membrane</keyword>
<name>A0A382F1B3_9ZZZZ</name>
<dbReference type="AlphaFoldDB" id="A0A382F1B3"/>
<protein>
    <recommendedName>
        <fullName evidence="6">Sodium/calcium exchanger membrane region domain-containing protein</fullName>
    </recommendedName>
</protein>
<feature type="domain" description="Sodium/calcium exchanger membrane region" evidence="6">
    <location>
        <begin position="6"/>
        <end position="152"/>
    </location>
</feature>
<feature type="transmembrane region" description="Helical" evidence="5">
    <location>
        <begin position="6"/>
        <end position="25"/>
    </location>
</feature>
<feature type="domain" description="Sodium/calcium exchanger membrane region" evidence="6">
    <location>
        <begin position="178"/>
        <end position="308"/>
    </location>
</feature>
<feature type="transmembrane region" description="Helical" evidence="5">
    <location>
        <begin position="74"/>
        <end position="99"/>
    </location>
</feature>
<feature type="transmembrane region" description="Helical" evidence="5">
    <location>
        <begin position="136"/>
        <end position="157"/>
    </location>
</feature>
<evidence type="ECO:0000256" key="3">
    <source>
        <dbReference type="ARBA" id="ARBA00022989"/>
    </source>
</evidence>
<dbReference type="GO" id="GO:0055085">
    <property type="term" value="P:transmembrane transport"/>
    <property type="evidence" value="ECO:0007669"/>
    <property type="project" value="InterPro"/>
</dbReference>
<evidence type="ECO:0000256" key="4">
    <source>
        <dbReference type="ARBA" id="ARBA00023136"/>
    </source>
</evidence>
<reference evidence="7" key="1">
    <citation type="submission" date="2018-05" db="EMBL/GenBank/DDBJ databases">
        <authorList>
            <person name="Lanie J.A."/>
            <person name="Ng W.-L."/>
            <person name="Kazmierczak K.M."/>
            <person name="Andrzejewski T.M."/>
            <person name="Davidsen T.M."/>
            <person name="Wayne K.J."/>
            <person name="Tettelin H."/>
            <person name="Glass J.I."/>
            <person name="Rusch D."/>
            <person name="Podicherti R."/>
            <person name="Tsui H.-C.T."/>
            <person name="Winkler M.E."/>
        </authorList>
    </citation>
    <scope>NUCLEOTIDE SEQUENCE</scope>
</reference>
<organism evidence="7">
    <name type="scientific">marine metagenome</name>
    <dbReference type="NCBI Taxonomy" id="408172"/>
    <lineage>
        <taxon>unclassified sequences</taxon>
        <taxon>metagenomes</taxon>
        <taxon>ecological metagenomes</taxon>
    </lineage>
</organism>
<proteinExistence type="predicted"/>
<feature type="transmembrane region" description="Helical" evidence="5">
    <location>
        <begin position="243"/>
        <end position="266"/>
    </location>
</feature>
<dbReference type="Pfam" id="PF01699">
    <property type="entry name" value="Na_Ca_ex"/>
    <property type="match status" value="2"/>
</dbReference>
<keyword evidence="2 5" id="KW-0812">Transmembrane</keyword>
<accession>A0A382F1B3</accession>
<comment type="subcellular location">
    <subcellularLocation>
        <location evidence="1">Membrane</location>
        <topology evidence="1">Multi-pass membrane protein</topology>
    </subcellularLocation>
</comment>
<feature type="transmembrane region" description="Helical" evidence="5">
    <location>
        <begin position="111"/>
        <end position="130"/>
    </location>
</feature>
<dbReference type="Gene3D" id="1.20.1420.30">
    <property type="entry name" value="NCX, central ion-binding region"/>
    <property type="match status" value="1"/>
</dbReference>
<feature type="transmembrane region" description="Helical" evidence="5">
    <location>
        <begin position="278"/>
        <end position="299"/>
    </location>
</feature>
<dbReference type="EMBL" id="UINC01047200">
    <property type="protein sequence ID" value="SVB56164.1"/>
    <property type="molecule type" value="Genomic_DNA"/>
</dbReference>
<evidence type="ECO:0000256" key="1">
    <source>
        <dbReference type="ARBA" id="ARBA00004141"/>
    </source>
</evidence>
<keyword evidence="3 5" id="KW-1133">Transmembrane helix</keyword>